<name>A0AAD8AJS6_DIPPU</name>
<evidence type="ECO:0000256" key="7">
    <source>
        <dbReference type="ARBA" id="ARBA00023170"/>
    </source>
</evidence>
<feature type="non-terminal residue" evidence="13">
    <location>
        <position position="359"/>
    </location>
</feature>
<dbReference type="EMBL" id="JASPKZ010000425">
    <property type="protein sequence ID" value="KAJ9600366.1"/>
    <property type="molecule type" value="Genomic_DNA"/>
</dbReference>
<evidence type="ECO:0000313" key="13">
    <source>
        <dbReference type="EMBL" id="KAJ9600366.1"/>
    </source>
</evidence>
<feature type="domain" description="G-protein coupled receptors family 1 profile" evidence="12">
    <location>
        <begin position="45"/>
        <end position="327"/>
    </location>
</feature>
<reference evidence="13" key="1">
    <citation type="journal article" date="2023" name="IScience">
        <title>Live-bearing cockroach genome reveals convergent evolutionary mechanisms linked to viviparity in insects and beyond.</title>
        <authorList>
            <person name="Fouks B."/>
            <person name="Harrison M.C."/>
            <person name="Mikhailova A.A."/>
            <person name="Marchal E."/>
            <person name="English S."/>
            <person name="Carruthers M."/>
            <person name="Jennings E.C."/>
            <person name="Chiamaka E.L."/>
            <person name="Frigard R.A."/>
            <person name="Pippel M."/>
            <person name="Attardo G.M."/>
            <person name="Benoit J.B."/>
            <person name="Bornberg-Bauer E."/>
            <person name="Tobe S.S."/>
        </authorList>
    </citation>
    <scope>NUCLEOTIDE SEQUENCE</scope>
    <source>
        <strain evidence="13">Stay&amp;Tobe</strain>
    </source>
</reference>
<evidence type="ECO:0000259" key="12">
    <source>
        <dbReference type="PROSITE" id="PS50262"/>
    </source>
</evidence>
<gene>
    <name evidence="13" type="ORF">L9F63_009336</name>
</gene>
<feature type="transmembrane region" description="Helical" evidence="11">
    <location>
        <begin position="306"/>
        <end position="329"/>
    </location>
</feature>
<evidence type="ECO:0000256" key="11">
    <source>
        <dbReference type="SAM" id="Phobius"/>
    </source>
</evidence>
<evidence type="ECO:0000256" key="6">
    <source>
        <dbReference type="ARBA" id="ARBA00023136"/>
    </source>
</evidence>
<keyword evidence="4 11" id="KW-1133">Transmembrane helix</keyword>
<keyword evidence="14" id="KW-1185">Reference proteome</keyword>
<evidence type="ECO:0000256" key="8">
    <source>
        <dbReference type="ARBA" id="ARBA00023224"/>
    </source>
</evidence>
<proteinExistence type="inferred from homology"/>
<feature type="transmembrane region" description="Helical" evidence="11">
    <location>
        <begin position="33"/>
        <end position="54"/>
    </location>
</feature>
<evidence type="ECO:0000256" key="5">
    <source>
        <dbReference type="ARBA" id="ARBA00023040"/>
    </source>
</evidence>
<feature type="transmembrane region" description="Helical" evidence="11">
    <location>
        <begin position="105"/>
        <end position="123"/>
    </location>
</feature>
<dbReference type="InterPro" id="IPR017452">
    <property type="entry name" value="GPCR_Rhodpsn_7TM"/>
</dbReference>
<dbReference type="Pfam" id="PF00001">
    <property type="entry name" value="7tm_1"/>
    <property type="match status" value="1"/>
</dbReference>
<dbReference type="PANTHER" id="PTHR24243:SF230">
    <property type="entry name" value="G-PROTEIN COUPLED RECEPTORS FAMILY 1 PROFILE DOMAIN-CONTAINING PROTEIN"/>
    <property type="match status" value="1"/>
</dbReference>
<evidence type="ECO:0000256" key="10">
    <source>
        <dbReference type="SAM" id="MobiDB-lite"/>
    </source>
</evidence>
<dbReference type="GO" id="GO:0005886">
    <property type="term" value="C:plasma membrane"/>
    <property type="evidence" value="ECO:0007669"/>
    <property type="project" value="TreeGrafter"/>
</dbReference>
<protein>
    <recommendedName>
        <fullName evidence="12">G-protein coupled receptors family 1 profile domain-containing protein</fullName>
    </recommendedName>
</protein>
<evidence type="ECO:0000313" key="14">
    <source>
        <dbReference type="Proteomes" id="UP001233999"/>
    </source>
</evidence>
<comment type="subcellular location">
    <subcellularLocation>
        <location evidence="1">Membrane</location>
        <topology evidence="1">Multi-pass membrane protein</topology>
    </subcellularLocation>
</comment>
<feature type="transmembrane region" description="Helical" evidence="11">
    <location>
        <begin position="144"/>
        <end position="163"/>
    </location>
</feature>
<evidence type="ECO:0000256" key="4">
    <source>
        <dbReference type="ARBA" id="ARBA00022989"/>
    </source>
</evidence>
<evidence type="ECO:0000256" key="1">
    <source>
        <dbReference type="ARBA" id="ARBA00004141"/>
    </source>
</evidence>
<evidence type="ECO:0000256" key="9">
    <source>
        <dbReference type="RuleBase" id="RU000688"/>
    </source>
</evidence>
<feature type="region of interest" description="Disordered" evidence="10">
    <location>
        <begin position="234"/>
        <end position="263"/>
    </location>
</feature>
<sequence>MYYQMDNNSIFNETNETYSDPKWRNVIEGVERYYIAILILLGTIGNCISVLVFFTTKLRKLSSSFYLAALAISDTGFLIALFMAWLNSFGVPLFYITGLCKMNTYLQYVCSFLSAWLVVAFTVERFIAVRYPLRRPSMCTVARAKLVLASLTLLALGLYIPSIQVAKMEIHNDKPACGLDGDYKSLAIVINHVDFVVTFILPFAMIATLNAWISLMVWKLARIRRGLTFTSGRDTHQQQYHVTRDSHRRSQTQPQHSVRSPSSQTKVTKMLLVVSTVFLCLNLPSYVLRVLIYVQNSETGMRAELAILQHVASVFFNTNFGINFVLYCVSGQNFRRAFCSLCCSCCPRLRRRSENSQVT</sequence>
<evidence type="ECO:0000256" key="2">
    <source>
        <dbReference type="ARBA" id="ARBA00010663"/>
    </source>
</evidence>
<keyword evidence="5 9" id="KW-0297">G-protein coupled receptor</keyword>
<dbReference type="GO" id="GO:0004930">
    <property type="term" value="F:G protein-coupled receptor activity"/>
    <property type="evidence" value="ECO:0007669"/>
    <property type="project" value="UniProtKB-KW"/>
</dbReference>
<feature type="compositionally biased region" description="Polar residues" evidence="10">
    <location>
        <begin position="251"/>
        <end position="263"/>
    </location>
</feature>
<dbReference type="PANTHER" id="PTHR24243">
    <property type="entry name" value="G-PROTEIN COUPLED RECEPTOR"/>
    <property type="match status" value="1"/>
</dbReference>
<reference evidence="13" key="2">
    <citation type="submission" date="2023-05" db="EMBL/GenBank/DDBJ databases">
        <authorList>
            <person name="Fouks B."/>
        </authorList>
    </citation>
    <scope>NUCLEOTIDE SEQUENCE</scope>
    <source>
        <strain evidence="13">Stay&amp;Tobe</strain>
        <tissue evidence="13">Testes</tissue>
    </source>
</reference>
<dbReference type="PRINTS" id="PR00237">
    <property type="entry name" value="GPCRRHODOPSN"/>
</dbReference>
<organism evidence="13 14">
    <name type="scientific">Diploptera punctata</name>
    <name type="common">Pacific beetle cockroach</name>
    <dbReference type="NCBI Taxonomy" id="6984"/>
    <lineage>
        <taxon>Eukaryota</taxon>
        <taxon>Metazoa</taxon>
        <taxon>Ecdysozoa</taxon>
        <taxon>Arthropoda</taxon>
        <taxon>Hexapoda</taxon>
        <taxon>Insecta</taxon>
        <taxon>Pterygota</taxon>
        <taxon>Neoptera</taxon>
        <taxon>Polyneoptera</taxon>
        <taxon>Dictyoptera</taxon>
        <taxon>Blattodea</taxon>
        <taxon>Blaberoidea</taxon>
        <taxon>Blaberidae</taxon>
        <taxon>Diplopterinae</taxon>
        <taxon>Diploptera</taxon>
    </lineage>
</organism>
<dbReference type="SUPFAM" id="SSF81321">
    <property type="entry name" value="Family A G protein-coupled receptor-like"/>
    <property type="match status" value="1"/>
</dbReference>
<dbReference type="CDD" id="cd14978">
    <property type="entry name" value="7tmA_FMRFamide_R-like"/>
    <property type="match status" value="1"/>
</dbReference>
<dbReference type="InterPro" id="IPR000276">
    <property type="entry name" value="GPCR_Rhodpsn"/>
</dbReference>
<comment type="similarity">
    <text evidence="2 9">Belongs to the G-protein coupled receptor 1 family.</text>
</comment>
<keyword evidence="7 9" id="KW-0675">Receptor</keyword>
<accession>A0AAD8AJS6</accession>
<dbReference type="PROSITE" id="PS00237">
    <property type="entry name" value="G_PROTEIN_RECEP_F1_1"/>
    <property type="match status" value="1"/>
</dbReference>
<feature type="transmembrane region" description="Helical" evidence="11">
    <location>
        <begin position="66"/>
        <end position="85"/>
    </location>
</feature>
<keyword evidence="6 11" id="KW-0472">Membrane</keyword>
<dbReference type="PROSITE" id="PS50262">
    <property type="entry name" value="G_PROTEIN_RECEP_F1_2"/>
    <property type="match status" value="1"/>
</dbReference>
<dbReference type="Gene3D" id="1.20.1070.10">
    <property type="entry name" value="Rhodopsin 7-helix transmembrane proteins"/>
    <property type="match status" value="1"/>
</dbReference>
<keyword evidence="3 9" id="KW-0812">Transmembrane</keyword>
<dbReference type="Proteomes" id="UP001233999">
    <property type="component" value="Unassembled WGS sequence"/>
</dbReference>
<evidence type="ECO:0000256" key="3">
    <source>
        <dbReference type="ARBA" id="ARBA00022692"/>
    </source>
</evidence>
<keyword evidence="8 9" id="KW-0807">Transducer</keyword>
<dbReference type="AlphaFoldDB" id="A0AAD8AJS6"/>
<feature type="transmembrane region" description="Helical" evidence="11">
    <location>
        <begin position="270"/>
        <end position="294"/>
    </location>
</feature>
<feature type="transmembrane region" description="Helical" evidence="11">
    <location>
        <begin position="195"/>
        <end position="218"/>
    </location>
</feature>
<comment type="caution">
    <text evidence="13">The sequence shown here is derived from an EMBL/GenBank/DDBJ whole genome shotgun (WGS) entry which is preliminary data.</text>
</comment>